<proteinExistence type="predicted"/>
<comment type="caution">
    <text evidence="5">The sequence shown here is derived from an EMBL/GenBank/DDBJ whole genome shotgun (WGS) entry which is preliminary data.</text>
</comment>
<dbReference type="CDD" id="cd01309">
    <property type="entry name" value="Met_dep_hydrolase_C"/>
    <property type="match status" value="1"/>
</dbReference>
<dbReference type="Proteomes" id="UP001143543">
    <property type="component" value="Unassembled WGS sequence"/>
</dbReference>
<feature type="signal peptide" evidence="3">
    <location>
        <begin position="1"/>
        <end position="18"/>
    </location>
</feature>
<evidence type="ECO:0000259" key="4">
    <source>
        <dbReference type="Pfam" id="PF01979"/>
    </source>
</evidence>
<evidence type="ECO:0000256" key="3">
    <source>
        <dbReference type="SAM" id="SignalP"/>
    </source>
</evidence>
<keyword evidence="3" id="KW-0732">Signal</keyword>
<feature type="coiled-coil region" evidence="1">
    <location>
        <begin position="948"/>
        <end position="975"/>
    </location>
</feature>
<feature type="compositionally biased region" description="Basic and acidic residues" evidence="2">
    <location>
        <begin position="981"/>
        <end position="995"/>
    </location>
</feature>
<feature type="domain" description="Amidohydrolase-related" evidence="4">
    <location>
        <begin position="851"/>
        <end position="937"/>
    </location>
</feature>
<organism evidence="5 6">
    <name type="scientific">Neptunitalea lumnitzerae</name>
    <dbReference type="NCBI Taxonomy" id="2965509"/>
    <lineage>
        <taxon>Bacteria</taxon>
        <taxon>Pseudomonadati</taxon>
        <taxon>Bacteroidota</taxon>
        <taxon>Flavobacteriia</taxon>
        <taxon>Flavobacteriales</taxon>
        <taxon>Flavobacteriaceae</taxon>
        <taxon>Neptunitalea</taxon>
    </lineage>
</organism>
<dbReference type="EMBL" id="BRVO01000002">
    <property type="protein sequence ID" value="GLB49892.1"/>
    <property type="molecule type" value="Genomic_DNA"/>
</dbReference>
<dbReference type="PANTHER" id="PTHR43135:SF3">
    <property type="entry name" value="ALPHA-D-RIBOSE 1-METHYLPHOSPHONATE 5-TRIPHOSPHATE DIPHOSPHATASE"/>
    <property type="match status" value="1"/>
</dbReference>
<dbReference type="Pfam" id="PF01979">
    <property type="entry name" value="Amidohydro_1"/>
    <property type="match status" value="1"/>
</dbReference>
<dbReference type="RefSeq" id="WP_281765512.1">
    <property type="nucleotide sequence ID" value="NZ_BRVO01000002.1"/>
</dbReference>
<protein>
    <submittedName>
        <fullName evidence="5">Periplasmic amidohydrolase</fullName>
    </submittedName>
</protein>
<dbReference type="InterPro" id="IPR006680">
    <property type="entry name" value="Amidohydro-rel"/>
</dbReference>
<evidence type="ECO:0000256" key="1">
    <source>
        <dbReference type="SAM" id="Coils"/>
    </source>
</evidence>
<sequence length="995" mass="111761">MKKILLFIFLCLHIAIYAQEYFPKNDGVKTTDNAIVAFTNATIYVSPSEIIKNGTLLIQKGKVLNVGASISIPKNAVQVDLKDKYIYPSFIDMYSNFGVNTESLPKDSNQTLYDANREGYYWNDHIRPDQSAIEVFNYDNAKAKEYIKNGFGIVSTHVNDGIVQGTGTLIALNNFQDNNLRILDQKSAQYFSFKKSKRSKQSYPTSRMGAIALLRQFYYDTDWYNKGNSNSKDLAIEAFLENKGIPQIFDAEDRKNALRADKIAKEFKQNYILKGGGDEYQRIDEIVNTKASFIIPLDFPDAYDVSNPYIANKIALSDMLYWNQAPTNPKVLEEHQVNFALTASENKKVDEFFSNLQSAISYGLSETKALEALTTVPAKLLGKQNEIGVLKKGYIANFLITSGPIFDKETTIYENWVQGNANILSNRNTIDISGDYVLTIDTLSYTMHIKGSPEKPALKLMKDSLELKSKITYQDGWVNIFFNSIDADSTKTEYTRLTGLITDTILKGNGNLPNGKVIAWTATKKKTAEHKANKKNKTEKNLRTIMPVTFPNMAYGFDSLPKQQRILFKNATVWTNEEEGILKETDVLVNNGKIEAIGKDLSATNAIVIDAKGKHLTSGIIDEHSHIGTDAVNEAGQNSSAEVSIQDVLNPEDINLYRNLSGGVTTIQILHGSANPIGGQSAIIKPRWGVSAQELLLENASPFIKFALGENVKQSNWGGGRFPQSRMGVEQVFIDYFQRAKEYDQKWNTYKSLSKKEKAKTNAPRYDIELETLAQIINKERFITCHSYVQSEINMLMKVADLFDFNVNTFTHILEGYKVADKMKAHGVGGSTFADWWAYKFEVNDAIPYNAAIMHDAGIVVAINSDDAEMSRRLNQEAAKTIKYGGMTEEEAWKMVTINPAKLLHLDDSIGSIKVGKDADIVLWSDNPLSIYAIAEKTMIEGVIYYDYETMEQMKKEIEATKNTLINQMLEAKNKGMKTQAPKEKKKELMHCDTL</sequence>
<name>A0ABQ5MKF7_9FLAO</name>
<dbReference type="PANTHER" id="PTHR43135">
    <property type="entry name" value="ALPHA-D-RIBOSE 1-METHYLPHOSPHONATE 5-TRIPHOSPHATE DIPHOSPHATASE"/>
    <property type="match status" value="1"/>
</dbReference>
<reference evidence="5" key="1">
    <citation type="submission" date="2022-07" db="EMBL/GenBank/DDBJ databases">
        <title>Taxonomy of Novel Oxalotrophic and Methylotrophic Bacteria.</title>
        <authorList>
            <person name="Sahin N."/>
            <person name="Tani A."/>
        </authorList>
    </citation>
    <scope>NUCLEOTIDE SEQUENCE</scope>
    <source>
        <strain evidence="5">Y10</strain>
    </source>
</reference>
<gene>
    <name evidence="5" type="ORF">Y10_22600</name>
</gene>
<keyword evidence="1" id="KW-0175">Coiled coil</keyword>
<dbReference type="InterPro" id="IPR032466">
    <property type="entry name" value="Metal_Hydrolase"/>
</dbReference>
<feature type="region of interest" description="Disordered" evidence="2">
    <location>
        <begin position="976"/>
        <end position="995"/>
    </location>
</feature>
<keyword evidence="6" id="KW-1185">Reference proteome</keyword>
<accession>A0ABQ5MKF7</accession>
<evidence type="ECO:0000313" key="5">
    <source>
        <dbReference type="EMBL" id="GLB49892.1"/>
    </source>
</evidence>
<dbReference type="InterPro" id="IPR051781">
    <property type="entry name" value="Metallo-dep_Hydrolase"/>
</dbReference>
<dbReference type="SUPFAM" id="SSF51338">
    <property type="entry name" value="Composite domain of metallo-dependent hydrolases"/>
    <property type="match status" value="2"/>
</dbReference>
<dbReference type="SUPFAM" id="SSF51556">
    <property type="entry name" value="Metallo-dependent hydrolases"/>
    <property type="match status" value="1"/>
</dbReference>
<dbReference type="Gene3D" id="3.20.20.140">
    <property type="entry name" value="Metal-dependent hydrolases"/>
    <property type="match status" value="2"/>
</dbReference>
<feature type="chain" id="PRO_5046063609" evidence="3">
    <location>
        <begin position="19"/>
        <end position="995"/>
    </location>
</feature>
<dbReference type="InterPro" id="IPR011059">
    <property type="entry name" value="Metal-dep_hydrolase_composite"/>
</dbReference>
<evidence type="ECO:0000256" key="2">
    <source>
        <dbReference type="SAM" id="MobiDB-lite"/>
    </source>
</evidence>
<evidence type="ECO:0000313" key="6">
    <source>
        <dbReference type="Proteomes" id="UP001143543"/>
    </source>
</evidence>